<dbReference type="SUPFAM" id="SSF52777">
    <property type="entry name" value="CoA-dependent acyltransferases"/>
    <property type="match status" value="1"/>
</dbReference>
<dbReference type="InterPro" id="IPR052058">
    <property type="entry name" value="Alcohol_O-acetyltransferase"/>
</dbReference>
<organism evidence="1 2">
    <name type="scientific">[Candida] anglica</name>
    <dbReference type="NCBI Taxonomy" id="148631"/>
    <lineage>
        <taxon>Eukaryota</taxon>
        <taxon>Fungi</taxon>
        <taxon>Dikarya</taxon>
        <taxon>Ascomycota</taxon>
        <taxon>Saccharomycotina</taxon>
        <taxon>Pichiomycetes</taxon>
        <taxon>Debaryomycetaceae</taxon>
        <taxon>Kurtzmaniella</taxon>
    </lineage>
</organism>
<keyword evidence="2" id="KW-1185">Reference proteome</keyword>
<name>A0ABP0EFZ3_9ASCO</name>
<dbReference type="Pfam" id="PF07247">
    <property type="entry name" value="AATase"/>
    <property type="match status" value="1"/>
</dbReference>
<evidence type="ECO:0000313" key="1">
    <source>
        <dbReference type="EMBL" id="CAK7914098.1"/>
    </source>
</evidence>
<accession>A0ABP0EFZ3</accession>
<protein>
    <submittedName>
        <fullName evidence="1">Alcohol O-acetyltransferase 2</fullName>
    </submittedName>
</protein>
<dbReference type="PANTHER" id="PTHR28037:SF1">
    <property type="entry name" value="ALCOHOL O-ACETYLTRANSFERASE 1-RELATED"/>
    <property type="match status" value="1"/>
</dbReference>
<dbReference type="Gene3D" id="3.30.559.10">
    <property type="entry name" value="Chloramphenicol acetyltransferase-like domain"/>
    <property type="match status" value="1"/>
</dbReference>
<sequence length="471" mass="53064">MNRSPTSFEKYNICRNIGGCYTNFNVTGQYNKNVSSAALSQALKALISKNAELAVNFMRINNDDFASNGANFRLRPLNSIKFSDVVTYKKVESFDESILQLIDRVVCPMDSTTTPLWRVMVFETTTTQHISFICDHTLFDGNGGIQFHDDILEELAALSSDPKFIETIFENDPENPTVLPLNQEVSDMYKPRLYYTVSTLTSKLLTPQWVKDAYQNGSNFIRQYWKSTNPNYIDTNINPIFTHNPTRKGTPTYYKLINSTPAEVSKILKYCKANGITMTTYSIVLCLLCLQDTFFKTITNNGTPSANTDVAIDARRYLTKRPKYGLIVGAASISTPYLPSTPESLLPHMRQFAAELTQSVESKDCVGIVGLLDYVKANEFLEKKLDCLSRTTLDISNLGNKQFTHGDWKSENFVFSQSNGLAAYFDLSIISTPESGMNIVFGYLEDCKDMTEEIEQFAALYKERLVSFAAL</sequence>
<dbReference type="EMBL" id="OZ004258">
    <property type="protein sequence ID" value="CAK7914098.1"/>
    <property type="molecule type" value="Genomic_DNA"/>
</dbReference>
<reference evidence="1 2" key="1">
    <citation type="submission" date="2024-01" db="EMBL/GenBank/DDBJ databases">
        <authorList>
            <consortium name="Genoscope - CEA"/>
            <person name="William W."/>
        </authorList>
    </citation>
    <scope>NUCLEOTIDE SEQUENCE [LARGE SCALE GENOMIC DNA]</scope>
    <source>
        <strain evidence="1 2">29B2s-10</strain>
    </source>
</reference>
<proteinExistence type="predicted"/>
<dbReference type="InterPro" id="IPR010828">
    <property type="entry name" value="Atf2/Sli1-like"/>
</dbReference>
<gene>
    <name evidence="1" type="primary">ATF2</name>
    <name evidence="1" type="ORF">CAAN4_F14840</name>
</gene>
<dbReference type="PANTHER" id="PTHR28037">
    <property type="entry name" value="ALCOHOL O-ACETYLTRANSFERASE 1-RELATED"/>
    <property type="match status" value="1"/>
</dbReference>
<dbReference type="InterPro" id="IPR023213">
    <property type="entry name" value="CAT-like_dom_sf"/>
</dbReference>
<dbReference type="Proteomes" id="UP001497600">
    <property type="component" value="Chromosome F"/>
</dbReference>
<evidence type="ECO:0000313" key="2">
    <source>
        <dbReference type="Proteomes" id="UP001497600"/>
    </source>
</evidence>